<dbReference type="Pfam" id="PF06724">
    <property type="entry name" value="DUF1206"/>
    <property type="match status" value="3"/>
</dbReference>
<dbReference type="STRING" id="856736.SAMN04488058_102101"/>
<feature type="domain" description="DUF1206" evidence="3">
    <location>
        <begin position="127"/>
        <end position="194"/>
    </location>
</feature>
<feature type="transmembrane region" description="Helical" evidence="2">
    <location>
        <begin position="266"/>
        <end position="284"/>
    </location>
</feature>
<accession>A0A1H6UHK3</accession>
<dbReference type="Proteomes" id="UP000199223">
    <property type="component" value="Unassembled WGS sequence"/>
</dbReference>
<keyword evidence="2" id="KW-0812">Transmembrane</keyword>
<dbReference type="EMBL" id="FNZA01000002">
    <property type="protein sequence ID" value="SEI87252.1"/>
    <property type="molecule type" value="Genomic_DNA"/>
</dbReference>
<feature type="transmembrane region" description="Helical" evidence="2">
    <location>
        <begin position="126"/>
        <end position="143"/>
    </location>
</feature>
<sequence length="299" mass="31415">MADPRELTQDLRDAGQQAAGGVQAGVERGVRRAAPGLEALARFGYVSKGVVYATVGLLALALAFGRGGQATDAQGALRRLGDLPLGSALIWPLALGLFGYALWQLLRALLDPEGLGQETKALAKRAAYLLSALINFALFWFAVRLAGEGRVRSGAGEAAAAREVLSLPAGQLWLGLAGVLLLGAGAAQVIEAVRGTFMRRVVLRDAAGRHAGKIRRIGQLGLGARGVTFAALGAFLLTAAAADEARRVRDSSGLLTWLRDQPAGEWLLALSALGTFCYGLWCFVQARYRRIGLVEPSGT</sequence>
<gene>
    <name evidence="4" type="ORF">SAMN04488058_102101</name>
</gene>
<dbReference type="RefSeq" id="WP_092263320.1">
    <property type="nucleotide sequence ID" value="NZ_FNZA01000002.1"/>
</dbReference>
<organism evidence="4 5">
    <name type="scientific">Deinococcus reticulitermitis</name>
    <dbReference type="NCBI Taxonomy" id="856736"/>
    <lineage>
        <taxon>Bacteria</taxon>
        <taxon>Thermotogati</taxon>
        <taxon>Deinococcota</taxon>
        <taxon>Deinococci</taxon>
        <taxon>Deinococcales</taxon>
        <taxon>Deinococcaceae</taxon>
        <taxon>Deinococcus</taxon>
    </lineage>
</organism>
<proteinExistence type="predicted"/>
<reference evidence="5" key="1">
    <citation type="submission" date="2016-10" db="EMBL/GenBank/DDBJ databases">
        <authorList>
            <person name="Varghese N."/>
            <person name="Submissions S."/>
        </authorList>
    </citation>
    <scope>NUCLEOTIDE SEQUENCE [LARGE SCALE GENOMIC DNA]</scope>
    <source>
        <strain evidence="5">CGMCC 1.10218</strain>
    </source>
</reference>
<feature type="transmembrane region" description="Helical" evidence="2">
    <location>
        <begin position="172"/>
        <end position="190"/>
    </location>
</feature>
<feature type="transmembrane region" description="Helical" evidence="2">
    <location>
        <begin position="222"/>
        <end position="242"/>
    </location>
</feature>
<dbReference type="InterPro" id="IPR009597">
    <property type="entry name" value="DUF1206"/>
</dbReference>
<dbReference type="AlphaFoldDB" id="A0A1H6UHK3"/>
<keyword evidence="2" id="KW-0472">Membrane</keyword>
<feature type="domain" description="DUF1206" evidence="3">
    <location>
        <begin position="43"/>
        <end position="110"/>
    </location>
</feature>
<name>A0A1H6UHK3_9DEIO</name>
<feature type="transmembrane region" description="Helical" evidence="2">
    <location>
        <begin position="50"/>
        <end position="68"/>
    </location>
</feature>
<protein>
    <recommendedName>
        <fullName evidence="3">DUF1206 domain-containing protein</fullName>
    </recommendedName>
</protein>
<feature type="compositionally biased region" description="Basic and acidic residues" evidence="1">
    <location>
        <begin position="1"/>
        <end position="13"/>
    </location>
</feature>
<feature type="compositionally biased region" description="Low complexity" evidence="1">
    <location>
        <begin position="14"/>
        <end position="23"/>
    </location>
</feature>
<feature type="domain" description="DUF1206" evidence="3">
    <location>
        <begin position="220"/>
        <end position="289"/>
    </location>
</feature>
<evidence type="ECO:0000256" key="1">
    <source>
        <dbReference type="SAM" id="MobiDB-lite"/>
    </source>
</evidence>
<feature type="transmembrane region" description="Helical" evidence="2">
    <location>
        <begin position="88"/>
        <end position="106"/>
    </location>
</feature>
<evidence type="ECO:0000313" key="5">
    <source>
        <dbReference type="Proteomes" id="UP000199223"/>
    </source>
</evidence>
<evidence type="ECO:0000256" key="2">
    <source>
        <dbReference type="SAM" id="Phobius"/>
    </source>
</evidence>
<keyword evidence="5" id="KW-1185">Reference proteome</keyword>
<evidence type="ECO:0000259" key="3">
    <source>
        <dbReference type="Pfam" id="PF06724"/>
    </source>
</evidence>
<dbReference type="OrthoDB" id="5702018at2"/>
<keyword evidence="2" id="KW-1133">Transmembrane helix</keyword>
<feature type="region of interest" description="Disordered" evidence="1">
    <location>
        <begin position="1"/>
        <end position="23"/>
    </location>
</feature>
<evidence type="ECO:0000313" key="4">
    <source>
        <dbReference type="EMBL" id="SEI87252.1"/>
    </source>
</evidence>